<gene>
    <name evidence="3" type="ORF">PV08_08335</name>
</gene>
<evidence type="ECO:0000313" key="3">
    <source>
        <dbReference type="EMBL" id="KIW13148.1"/>
    </source>
</evidence>
<dbReference type="InterPro" id="IPR002401">
    <property type="entry name" value="Cyt_P450_E_grp-I"/>
</dbReference>
<keyword evidence="1" id="KW-0408">Iron</keyword>
<keyword evidence="2" id="KW-0472">Membrane</keyword>
<proteinExistence type="predicted"/>
<dbReference type="GeneID" id="27335418"/>
<dbReference type="PRINTS" id="PR00463">
    <property type="entry name" value="EP450I"/>
</dbReference>
<dbReference type="EMBL" id="KN847497">
    <property type="protein sequence ID" value="KIW13148.1"/>
    <property type="molecule type" value="Genomic_DNA"/>
</dbReference>
<dbReference type="VEuPathDB" id="FungiDB:PV08_08335"/>
<reference evidence="3 4" key="1">
    <citation type="submission" date="2015-01" db="EMBL/GenBank/DDBJ databases">
        <title>The Genome Sequence of Exophiala spinifera CBS89968.</title>
        <authorList>
            <consortium name="The Broad Institute Genomics Platform"/>
            <person name="Cuomo C."/>
            <person name="de Hoog S."/>
            <person name="Gorbushina A."/>
            <person name="Stielow B."/>
            <person name="Teixiera M."/>
            <person name="Abouelleil A."/>
            <person name="Chapman S.B."/>
            <person name="Priest M."/>
            <person name="Young S.K."/>
            <person name="Wortman J."/>
            <person name="Nusbaum C."/>
            <person name="Birren B."/>
        </authorList>
    </citation>
    <scope>NUCLEOTIDE SEQUENCE [LARGE SCALE GENOMIC DNA]</scope>
    <source>
        <strain evidence="3 4">CBS 89968</strain>
    </source>
</reference>
<dbReference type="Pfam" id="PF00067">
    <property type="entry name" value="p450"/>
    <property type="match status" value="1"/>
</dbReference>
<evidence type="ECO:0000313" key="4">
    <source>
        <dbReference type="Proteomes" id="UP000053328"/>
    </source>
</evidence>
<dbReference type="GO" id="GO:0020037">
    <property type="term" value="F:heme binding"/>
    <property type="evidence" value="ECO:0007669"/>
    <property type="project" value="InterPro"/>
</dbReference>
<keyword evidence="2" id="KW-1133">Transmembrane helix</keyword>
<evidence type="ECO:0000256" key="2">
    <source>
        <dbReference type="SAM" id="Phobius"/>
    </source>
</evidence>
<keyword evidence="1" id="KW-0349">Heme</keyword>
<evidence type="ECO:0008006" key="5">
    <source>
        <dbReference type="Google" id="ProtNLM"/>
    </source>
</evidence>
<sequence>MAEKTLDSEREEGTVGIGVTWPIATPIPLLESVWRPFLSASSSSPGSYQIYKTVAMVLIIAVLLHRVVLRKQTKKYHLFPGWAALEIAVVSHLTTRGGLGRRIYTAIRRRGGGSLYGLTWTHQVLVNLPDADVDRIMAQSHHTLSAEPVQYTLFTRVFGATDSPVLKAKLEDSWRDLLGPVERMFLDDAAATAALEKGGGVFQKAAGFVSFSSNPKRMRRWELSADVRVVKPDSPGRPGAVEANLQSLARDFGACIAIPLLYGQDFLARYPGLLDGFWNFDNDLFPLLAVGVPTWLPIKVVRDGLAARSRLLKETEALYRRIDQYQQGQQVDFGADLTDISRVALDRNRNANTQSLLFWLLVYVYSTPGLCARIREEMEPYVDIAVTASTGDGNRSEITSVDASGLCRDCVLLKACVFETCRMANEATSIRYVARPFTINETDGAVTTTASATRAHKLERGMFVSVPHSLGQRDPSVYVDPDKFNPDRFLEVDQRDSNGTLVARYGRLKPWGSGAAMCKGRTFAEKQIMLAAAAIIGLWDISPAGDGGDWEVPDMMPGTGVKKPKNDVRVVITPRHSGPRLHCL</sequence>
<dbReference type="InterPro" id="IPR036396">
    <property type="entry name" value="Cyt_P450_sf"/>
</dbReference>
<dbReference type="PANTHER" id="PTHR24306">
    <property type="match status" value="1"/>
</dbReference>
<keyword evidence="1" id="KW-0479">Metal-binding</keyword>
<dbReference type="OrthoDB" id="4148736at2759"/>
<feature type="transmembrane region" description="Helical" evidence="2">
    <location>
        <begin position="50"/>
        <end position="69"/>
    </location>
</feature>
<accession>A0A0D2B2K5</accession>
<dbReference type="RefSeq" id="XP_016233364.1">
    <property type="nucleotide sequence ID" value="XM_016382661.1"/>
</dbReference>
<dbReference type="InterPro" id="IPR001128">
    <property type="entry name" value="Cyt_P450"/>
</dbReference>
<dbReference type="GO" id="GO:0005506">
    <property type="term" value="F:iron ion binding"/>
    <property type="evidence" value="ECO:0007669"/>
    <property type="project" value="InterPro"/>
</dbReference>
<dbReference type="PANTHER" id="PTHR24306:SF8">
    <property type="entry name" value="P450, PUTATIVE (EUROFUNG)-RELATED"/>
    <property type="match status" value="1"/>
</dbReference>
<dbReference type="Gene3D" id="1.10.630.10">
    <property type="entry name" value="Cytochrome P450"/>
    <property type="match status" value="1"/>
</dbReference>
<keyword evidence="4" id="KW-1185">Reference proteome</keyword>
<evidence type="ECO:0000256" key="1">
    <source>
        <dbReference type="PIRSR" id="PIRSR602401-1"/>
    </source>
</evidence>
<name>A0A0D2B2K5_9EURO</name>
<protein>
    <recommendedName>
        <fullName evidence="5">Cytochrome P450</fullName>
    </recommendedName>
</protein>
<feature type="binding site" description="axial binding residue" evidence="1">
    <location>
        <position position="518"/>
    </location>
    <ligand>
        <name>heme</name>
        <dbReference type="ChEBI" id="CHEBI:30413"/>
    </ligand>
    <ligandPart>
        <name>Fe</name>
        <dbReference type="ChEBI" id="CHEBI:18248"/>
    </ligandPart>
</feature>
<dbReference type="HOGENOM" id="CLU_018012_0_1_1"/>
<dbReference type="Proteomes" id="UP000053328">
    <property type="component" value="Unassembled WGS sequence"/>
</dbReference>
<organism evidence="3 4">
    <name type="scientific">Exophiala spinifera</name>
    <dbReference type="NCBI Taxonomy" id="91928"/>
    <lineage>
        <taxon>Eukaryota</taxon>
        <taxon>Fungi</taxon>
        <taxon>Dikarya</taxon>
        <taxon>Ascomycota</taxon>
        <taxon>Pezizomycotina</taxon>
        <taxon>Eurotiomycetes</taxon>
        <taxon>Chaetothyriomycetidae</taxon>
        <taxon>Chaetothyriales</taxon>
        <taxon>Herpotrichiellaceae</taxon>
        <taxon>Exophiala</taxon>
    </lineage>
</organism>
<comment type="cofactor">
    <cofactor evidence="1">
        <name>heme</name>
        <dbReference type="ChEBI" id="CHEBI:30413"/>
    </cofactor>
</comment>
<dbReference type="AlphaFoldDB" id="A0A0D2B2K5"/>
<dbReference type="GO" id="GO:0016705">
    <property type="term" value="F:oxidoreductase activity, acting on paired donors, with incorporation or reduction of molecular oxygen"/>
    <property type="evidence" value="ECO:0007669"/>
    <property type="project" value="InterPro"/>
</dbReference>
<dbReference type="SUPFAM" id="SSF48264">
    <property type="entry name" value="Cytochrome P450"/>
    <property type="match status" value="1"/>
</dbReference>
<dbReference type="STRING" id="91928.A0A0D2B2K5"/>
<keyword evidence="2" id="KW-0812">Transmembrane</keyword>
<dbReference type="GO" id="GO:0004497">
    <property type="term" value="F:monooxygenase activity"/>
    <property type="evidence" value="ECO:0007669"/>
    <property type="project" value="InterPro"/>
</dbReference>